<dbReference type="SUPFAM" id="SSF58038">
    <property type="entry name" value="SNARE fusion complex"/>
    <property type="match status" value="1"/>
</dbReference>
<dbReference type="Proteomes" id="UP000694523">
    <property type="component" value="Unplaced"/>
</dbReference>
<protein>
    <recommendedName>
        <fullName evidence="4">V-SNARE coiled-coil homology domain-containing protein</fullName>
    </recommendedName>
</protein>
<evidence type="ECO:0000259" key="4">
    <source>
        <dbReference type="PROSITE" id="PS50892"/>
    </source>
</evidence>
<evidence type="ECO:0000256" key="3">
    <source>
        <dbReference type="PROSITE-ProRule" id="PRU00290"/>
    </source>
</evidence>
<dbReference type="PROSITE" id="PS00417">
    <property type="entry name" value="SYNAPTOBREVIN"/>
    <property type="match status" value="1"/>
</dbReference>
<reference evidence="5" key="2">
    <citation type="submission" date="2025-09" db="UniProtKB">
        <authorList>
            <consortium name="Ensembl"/>
        </authorList>
    </citation>
    <scope>IDENTIFICATION</scope>
</reference>
<keyword evidence="6" id="KW-1185">Reference proteome</keyword>
<keyword evidence="3" id="KW-0175">Coiled coil</keyword>
<name>A0A8C6SG38_9GOBI</name>
<feature type="domain" description="V-SNARE coiled-coil homology" evidence="4">
    <location>
        <begin position="13"/>
        <end position="65"/>
    </location>
</feature>
<evidence type="ECO:0000256" key="1">
    <source>
        <dbReference type="ARBA" id="ARBA00008025"/>
    </source>
</evidence>
<reference evidence="5" key="1">
    <citation type="submission" date="2025-08" db="UniProtKB">
        <authorList>
            <consortium name="Ensembl"/>
        </authorList>
    </citation>
    <scope>IDENTIFICATION</scope>
</reference>
<dbReference type="AlphaFoldDB" id="A0A8C6SG38"/>
<dbReference type="InterPro" id="IPR042855">
    <property type="entry name" value="V_SNARE_CC"/>
</dbReference>
<dbReference type="Ensembl" id="ENSNMLT00000007203.1">
    <property type="protein sequence ID" value="ENSNMLP00000006299.1"/>
    <property type="gene ID" value="ENSNMLG00000004591.1"/>
</dbReference>
<accession>A0A8C6SG38</accession>
<comment type="subcellular location">
    <subcellularLocation>
        <location evidence="2">Endomembrane system</location>
        <topology evidence="2">Single-pass type IV membrane protein</topology>
    </subcellularLocation>
</comment>
<dbReference type="Gene3D" id="1.20.5.110">
    <property type="match status" value="1"/>
</dbReference>
<dbReference type="GO" id="GO:0016192">
    <property type="term" value="P:vesicle-mediated transport"/>
    <property type="evidence" value="ECO:0007669"/>
    <property type="project" value="InterPro"/>
</dbReference>
<evidence type="ECO:0000256" key="2">
    <source>
        <dbReference type="ARBA" id="ARBA00046280"/>
    </source>
</evidence>
<organism evidence="5 6">
    <name type="scientific">Neogobius melanostomus</name>
    <name type="common">round goby</name>
    <dbReference type="NCBI Taxonomy" id="47308"/>
    <lineage>
        <taxon>Eukaryota</taxon>
        <taxon>Metazoa</taxon>
        <taxon>Chordata</taxon>
        <taxon>Craniata</taxon>
        <taxon>Vertebrata</taxon>
        <taxon>Euteleostomi</taxon>
        <taxon>Actinopterygii</taxon>
        <taxon>Neopterygii</taxon>
        <taxon>Teleostei</taxon>
        <taxon>Neoteleostei</taxon>
        <taxon>Acanthomorphata</taxon>
        <taxon>Gobiaria</taxon>
        <taxon>Gobiiformes</taxon>
        <taxon>Gobioidei</taxon>
        <taxon>Gobiidae</taxon>
        <taxon>Benthophilinae</taxon>
        <taxon>Neogobiini</taxon>
        <taxon>Neogobius</taxon>
    </lineage>
</organism>
<dbReference type="PROSITE" id="PS50892">
    <property type="entry name" value="V_SNARE"/>
    <property type="match status" value="1"/>
</dbReference>
<proteinExistence type="inferred from homology"/>
<dbReference type="Pfam" id="PF00957">
    <property type="entry name" value="Synaptobrevin"/>
    <property type="match status" value="1"/>
</dbReference>
<comment type="similarity">
    <text evidence="1">Belongs to the synaptobrevin family.</text>
</comment>
<dbReference type="InterPro" id="IPR001388">
    <property type="entry name" value="Synaptobrevin-like"/>
</dbReference>
<evidence type="ECO:0000313" key="6">
    <source>
        <dbReference type="Proteomes" id="UP000694523"/>
    </source>
</evidence>
<dbReference type="PRINTS" id="PR00219">
    <property type="entry name" value="SYNAPTOBREVN"/>
</dbReference>
<dbReference type="GO" id="GO:0016020">
    <property type="term" value="C:membrane"/>
    <property type="evidence" value="ECO:0007669"/>
    <property type="project" value="InterPro"/>
</dbReference>
<dbReference type="GO" id="GO:0012505">
    <property type="term" value="C:endomembrane system"/>
    <property type="evidence" value="ECO:0007669"/>
    <property type="project" value="UniProtKB-SubCell"/>
</dbReference>
<evidence type="ECO:0000313" key="5">
    <source>
        <dbReference type="Ensembl" id="ENSNMLP00000006299.1"/>
    </source>
</evidence>
<sequence length="65" mass="7156">MGPTNALEDGKSRLQKTQEDVEEVKVIMLDNLNKADERAGKISDLEERADNLLLKVSTGEEEGLA</sequence>